<sequence length="580" mass="67066">MPKTLKYLWCRSVAHKVDEYLSKLGPMSENNNKISDLKGEDTSTSSCGMNYNFKENHGQNTSNTGGYNIPSNTHYVPMFCDPRVGPQYARGLQGSIVMNTFPQLVMYPTYPVQNHVWNPNPNYMQYYHTNFHPGFHQPPVNINNYGAYQINSHGRYFHSNFDQRSRNQQTGTYYDEGIMSVRLWEKVIRKPSSTPGFIFTLMSYNVLAQDLLEQHPYLYQLHDQKSLNWQTRWKNILEEIKKFMPDILCLQEVQESHIEGYYSLLETLGYEGIFKKRTGKQCDGCAIYYKTDNVSLKDYSFVEYYQPIVSVLDRDNIGIVAKFAPKMHPTREFVVATTHLLFNRKRNDVRMAQMQLLLTDIEKHSYEKKHGKSLYLPVILTGDLNSSPESDLYEFITKGILKYEQLSPRLLARDPENHAGRVLVTSSLGITDNCQHTKLLEKGTNNMNIPKEKCMVDADSICKKEAKDNIFASKGTGALSHDFGFSSVYGHDTIEINEHDERRVKEGTTFQDEWLTVDYIFYSSDNGKEDKSNDMNKMPKIKLLARYRLPTTEELDTVRIPNNRLGSDHLSLTAKFKLEF</sequence>
<evidence type="ECO:0000259" key="1">
    <source>
        <dbReference type="Pfam" id="PF03372"/>
    </source>
</evidence>
<dbReference type="AlphaFoldDB" id="A0A9P0DIN2"/>
<organism evidence="2 3">
    <name type="scientific">Phaedon cochleariae</name>
    <name type="common">Mustard beetle</name>
    <dbReference type="NCBI Taxonomy" id="80249"/>
    <lineage>
        <taxon>Eukaryota</taxon>
        <taxon>Metazoa</taxon>
        <taxon>Ecdysozoa</taxon>
        <taxon>Arthropoda</taxon>
        <taxon>Hexapoda</taxon>
        <taxon>Insecta</taxon>
        <taxon>Pterygota</taxon>
        <taxon>Neoptera</taxon>
        <taxon>Endopterygota</taxon>
        <taxon>Coleoptera</taxon>
        <taxon>Polyphaga</taxon>
        <taxon>Cucujiformia</taxon>
        <taxon>Chrysomeloidea</taxon>
        <taxon>Chrysomelidae</taxon>
        <taxon>Chrysomelinae</taxon>
        <taxon>Chrysomelini</taxon>
        <taxon>Phaedon</taxon>
    </lineage>
</organism>
<evidence type="ECO:0000313" key="3">
    <source>
        <dbReference type="Proteomes" id="UP001153737"/>
    </source>
</evidence>
<dbReference type="GO" id="GO:0000175">
    <property type="term" value="F:3'-5'-RNA exonuclease activity"/>
    <property type="evidence" value="ECO:0007669"/>
    <property type="project" value="TreeGrafter"/>
</dbReference>
<reference evidence="2" key="1">
    <citation type="submission" date="2022-01" db="EMBL/GenBank/DDBJ databases">
        <authorList>
            <person name="King R."/>
        </authorList>
    </citation>
    <scope>NUCLEOTIDE SEQUENCE</scope>
</reference>
<dbReference type="OrthoDB" id="10253982at2759"/>
<dbReference type="InterPro" id="IPR005135">
    <property type="entry name" value="Endo/exonuclease/phosphatase"/>
</dbReference>
<name>A0A9P0DIN2_PHACE</name>
<feature type="domain" description="Endonuclease/exonuclease/phosphatase" evidence="1">
    <location>
        <begin position="202"/>
        <end position="524"/>
    </location>
</feature>
<dbReference type="InterPro" id="IPR036691">
    <property type="entry name" value="Endo/exonu/phosph_ase_sf"/>
</dbReference>
<dbReference type="PANTHER" id="PTHR12121:SF34">
    <property type="entry name" value="PROTEIN ANGEL"/>
    <property type="match status" value="1"/>
</dbReference>
<dbReference type="SUPFAM" id="SSF56219">
    <property type="entry name" value="DNase I-like"/>
    <property type="match status" value="1"/>
</dbReference>
<accession>A0A9P0DIN2</accession>
<dbReference type="EMBL" id="OU896709">
    <property type="protein sequence ID" value="CAH1159683.1"/>
    <property type="molecule type" value="Genomic_DNA"/>
</dbReference>
<dbReference type="Gene3D" id="3.60.10.10">
    <property type="entry name" value="Endonuclease/exonuclease/phosphatase"/>
    <property type="match status" value="1"/>
</dbReference>
<proteinExistence type="predicted"/>
<keyword evidence="3" id="KW-1185">Reference proteome</keyword>
<gene>
    <name evidence="2" type="ORF">PHAECO_LOCUS7134</name>
</gene>
<protein>
    <recommendedName>
        <fullName evidence="1">Endonuclease/exonuclease/phosphatase domain-containing protein</fullName>
    </recommendedName>
</protein>
<dbReference type="Proteomes" id="UP001153737">
    <property type="component" value="Chromosome 3"/>
</dbReference>
<dbReference type="PANTHER" id="PTHR12121">
    <property type="entry name" value="CARBON CATABOLITE REPRESSOR PROTEIN 4"/>
    <property type="match status" value="1"/>
</dbReference>
<evidence type="ECO:0000313" key="2">
    <source>
        <dbReference type="EMBL" id="CAH1159683.1"/>
    </source>
</evidence>
<dbReference type="InterPro" id="IPR050410">
    <property type="entry name" value="CCR4/nocturin_mRNA_transcr"/>
</dbReference>
<reference evidence="2" key="2">
    <citation type="submission" date="2022-10" db="EMBL/GenBank/DDBJ databases">
        <authorList>
            <consortium name="ENA_rothamsted_submissions"/>
            <consortium name="culmorum"/>
            <person name="King R."/>
        </authorList>
    </citation>
    <scope>NUCLEOTIDE SEQUENCE</scope>
</reference>
<dbReference type="Pfam" id="PF03372">
    <property type="entry name" value="Exo_endo_phos"/>
    <property type="match status" value="1"/>
</dbReference>